<feature type="transmembrane region" description="Helical" evidence="1">
    <location>
        <begin position="488"/>
        <end position="514"/>
    </location>
</feature>
<dbReference type="InterPro" id="IPR007554">
    <property type="entry name" value="Glycerophosphate_synth"/>
</dbReference>
<keyword evidence="1" id="KW-0812">Transmembrane</keyword>
<evidence type="ECO:0000313" key="2">
    <source>
        <dbReference type="EMBL" id="QNN60294.1"/>
    </source>
</evidence>
<evidence type="ECO:0000256" key="1">
    <source>
        <dbReference type="SAM" id="Phobius"/>
    </source>
</evidence>
<reference evidence="2 3" key="1">
    <citation type="submission" date="2020-08" db="EMBL/GenBank/DDBJ databases">
        <title>Genome sequence of Erysipelothrix inopinata DSM 15511T.</title>
        <authorList>
            <person name="Hyun D.-W."/>
            <person name="Bae J.-W."/>
        </authorList>
    </citation>
    <scope>NUCLEOTIDE SEQUENCE [LARGE SCALE GENOMIC DNA]</scope>
    <source>
        <strain evidence="2 3">DSM 15511</strain>
    </source>
</reference>
<feature type="transmembrane region" description="Helical" evidence="1">
    <location>
        <begin position="459"/>
        <end position="476"/>
    </location>
</feature>
<dbReference type="Pfam" id="PF04464">
    <property type="entry name" value="Glyphos_transf"/>
    <property type="match status" value="1"/>
</dbReference>
<keyword evidence="3" id="KW-1185">Reference proteome</keyword>
<dbReference type="EMBL" id="CP060715">
    <property type="protein sequence ID" value="QNN60294.1"/>
    <property type="molecule type" value="Genomic_DNA"/>
</dbReference>
<gene>
    <name evidence="2" type="ORF">H9L01_07935</name>
</gene>
<feature type="transmembrane region" description="Helical" evidence="1">
    <location>
        <begin position="640"/>
        <end position="658"/>
    </location>
</feature>
<dbReference type="InterPro" id="IPR017850">
    <property type="entry name" value="Alkaline_phosphatase_core_sf"/>
</dbReference>
<dbReference type="GO" id="GO:0047355">
    <property type="term" value="F:CDP-glycerol glycerophosphotransferase activity"/>
    <property type="evidence" value="ECO:0007669"/>
    <property type="project" value="InterPro"/>
</dbReference>
<dbReference type="Gene3D" id="3.40.50.12580">
    <property type="match status" value="1"/>
</dbReference>
<feature type="transmembrane region" description="Helical" evidence="1">
    <location>
        <begin position="535"/>
        <end position="551"/>
    </location>
</feature>
<protein>
    <submittedName>
        <fullName evidence="2">CDP-glycerol glycerophosphotransferase family protein</fullName>
    </submittedName>
</protein>
<proteinExistence type="predicted"/>
<dbReference type="KEGG" id="eio:H9L01_07935"/>
<dbReference type="Proteomes" id="UP000515928">
    <property type="component" value="Chromosome"/>
</dbReference>
<dbReference type="AlphaFoldDB" id="A0A7G9RXG9"/>
<feature type="transmembrane region" description="Helical" evidence="1">
    <location>
        <begin position="618"/>
        <end position="635"/>
    </location>
</feature>
<keyword evidence="1" id="KW-1133">Transmembrane helix</keyword>
<feature type="transmembrane region" description="Helical" evidence="1">
    <location>
        <begin position="591"/>
        <end position="612"/>
    </location>
</feature>
<evidence type="ECO:0000313" key="3">
    <source>
        <dbReference type="Proteomes" id="UP000515928"/>
    </source>
</evidence>
<feature type="transmembrane region" description="Helical" evidence="1">
    <location>
        <begin position="563"/>
        <end position="584"/>
    </location>
</feature>
<keyword evidence="2" id="KW-0808">Transferase</keyword>
<dbReference type="SUPFAM" id="SSF53649">
    <property type="entry name" value="Alkaline phosphatase-like"/>
    <property type="match status" value="1"/>
</dbReference>
<sequence>MLVLYIDPGTGSMLISATIALFSVAFFMLKGVIYRKFSIGGDKGEALDPSKKYGLVFYSEGKQYWNVFQPLVEEASRRNIPATYFTSDKEDPGLTANLEGIEAKFIGSGREAYYVLNRLNADVVVMTTPGLDVLEIKRSKNVKHYVHVTHSAGSVSEYKAYGTDYFDSVLVGGDGDYSLIRELESKRNINVKEIEIIGNTYLDVMRTNLKNESYEYTIFEEKRPTILLSPTWGDHGLLTKFGNELLSKLEETDKFNIIIRPHPQSFISEAQVMEELMTKFPNNEHRVWNRDVQNLKAMAHADIMISDFSGIIFDFYALFKKPILTLNGQLEKRGRDAIDVDGDAWHIELLDVIGKNVSDKDIPNLIDIIDQTLENEAVNNSAGDTLSLSDKYPNEAGTRGMDFISKKLEAVKSKETENEVSNVASQPLLNENYTFNNRCEGVQGNWITKFIKSIFNPNMLIQLAMGSALLVGYTYLGKRYLPEGGLNSLFLIGILSKTVMITIGLLLIFLLFTWVQGKGKISLQKQSEPIDWKDLFFVALPMTPIIQYIIANQDILDFKSSVLVFATFALIAAIAIVILPWFMSTVLAKDVSVAVTMSFLFIVFNMASFGKVTEPKTIFWILLGLCLAIFLILFLDKKKLLIIISLIFFVTNFVTSVTKGSNNEKEFVNETTEYNTRIAEMTEGKEVKHTPDVYIIIYDAYSNQQTLDAYGIDHSDQFNYMLDKGFAIYDGTYSVGPYSIIAMSHLLNPQPIPESSTEFRRMLAGDGSAVQEFNKLGYFTNSVHESDYMTKDFDPKFDYSYPDNSSSIAPHKIINKAILEGEFRFDVEFSENTYPDFMVAKRKVLAQNRKEPEFLYTHGSNPGHTQNSGVLTQADFDQHVFALESANVEMRDDFNALDIDNREDAIVIIAGDHGPYLTKTGIGLGDFPLSEIDRLDIQDRYGALLAIHWPKGVDPTRFDIRTVQDALPAVLAYMYDDDELFDQIRMGRDILAPYTVGEANVIDGKIVGGPNDGEPLYLDRKVRFKNAN</sequence>
<dbReference type="GO" id="GO:0016020">
    <property type="term" value="C:membrane"/>
    <property type="evidence" value="ECO:0007669"/>
    <property type="project" value="InterPro"/>
</dbReference>
<dbReference type="SUPFAM" id="SSF53756">
    <property type="entry name" value="UDP-Glycosyltransferase/glycogen phosphorylase"/>
    <property type="match status" value="1"/>
</dbReference>
<dbReference type="RefSeq" id="WP_187533424.1">
    <property type="nucleotide sequence ID" value="NZ_CBCSHU010000007.1"/>
</dbReference>
<dbReference type="InterPro" id="IPR043148">
    <property type="entry name" value="TagF_C"/>
</dbReference>
<name>A0A7G9RXG9_9FIRM</name>
<feature type="transmembrane region" description="Helical" evidence="1">
    <location>
        <begin position="12"/>
        <end position="33"/>
    </location>
</feature>
<keyword evidence="1" id="KW-0472">Membrane</keyword>
<organism evidence="2 3">
    <name type="scientific">Erysipelothrix inopinata</name>
    <dbReference type="NCBI Taxonomy" id="225084"/>
    <lineage>
        <taxon>Bacteria</taxon>
        <taxon>Bacillati</taxon>
        <taxon>Bacillota</taxon>
        <taxon>Erysipelotrichia</taxon>
        <taxon>Erysipelotrichales</taxon>
        <taxon>Erysipelotrichaceae</taxon>
        <taxon>Erysipelothrix</taxon>
    </lineage>
</organism>
<accession>A0A7G9RXG9</accession>